<dbReference type="EMBL" id="FR824301">
    <property type="protein sequence ID" value="CCA24744.1"/>
    <property type="molecule type" value="Genomic_DNA"/>
</dbReference>
<gene>
    <name evidence="2" type="primary">AlNc14C256G9726</name>
    <name evidence="2" type="ORF">ALNC14_108880</name>
</gene>
<dbReference type="HOGENOM" id="CLU_2255208_0_0_1"/>
<feature type="region of interest" description="Disordered" evidence="1">
    <location>
        <begin position="1"/>
        <end position="22"/>
    </location>
</feature>
<evidence type="ECO:0000256" key="1">
    <source>
        <dbReference type="SAM" id="MobiDB-lite"/>
    </source>
</evidence>
<evidence type="ECO:0000313" key="2">
    <source>
        <dbReference type="EMBL" id="CCA24744.1"/>
    </source>
</evidence>
<reference evidence="2" key="1">
    <citation type="journal article" date="2011" name="PLoS Biol.">
        <title>Gene gain and loss during evolution of obligate parasitism in the white rust pathogen of Arabidopsis thaliana.</title>
        <authorList>
            <person name="Kemen E."/>
            <person name="Gardiner A."/>
            <person name="Schultz-Larsen T."/>
            <person name="Kemen A.C."/>
            <person name="Balmuth A.L."/>
            <person name="Robert-Seilaniantz A."/>
            <person name="Bailey K."/>
            <person name="Holub E."/>
            <person name="Studholme D.J."/>
            <person name="Maclean D."/>
            <person name="Jones J.D."/>
        </authorList>
    </citation>
    <scope>NUCLEOTIDE SEQUENCE</scope>
</reference>
<reference evidence="2" key="2">
    <citation type="submission" date="2011-02" db="EMBL/GenBank/DDBJ databases">
        <authorList>
            <person name="MacLean D."/>
        </authorList>
    </citation>
    <scope>NUCLEOTIDE SEQUENCE</scope>
</reference>
<sequence>MDIFNISDTSESSKEDARKKKTMPRCVDDIADTLDFLEDENYSQTLFLSDVSSFDSILLENNPHSADDSASFRYGTLKVKHEGKELSAMFPGKKRRKQLEFNET</sequence>
<dbReference type="AlphaFoldDB" id="F0WTQ2"/>
<accession>F0WTQ2</accession>
<proteinExistence type="predicted"/>
<organism evidence="2">
    <name type="scientific">Albugo laibachii Nc14</name>
    <dbReference type="NCBI Taxonomy" id="890382"/>
    <lineage>
        <taxon>Eukaryota</taxon>
        <taxon>Sar</taxon>
        <taxon>Stramenopiles</taxon>
        <taxon>Oomycota</taxon>
        <taxon>Peronosporomycetes</taxon>
        <taxon>Albuginales</taxon>
        <taxon>Albuginaceae</taxon>
        <taxon>Albugo</taxon>
    </lineage>
</organism>
<protein>
    <submittedName>
        <fullName evidence="2">AlNc14C256G9726 protein</fullName>
    </submittedName>
</protein>
<feature type="compositionally biased region" description="Polar residues" evidence="1">
    <location>
        <begin position="1"/>
        <end position="10"/>
    </location>
</feature>
<name>F0WTQ2_9STRA</name>